<gene>
    <name evidence="6" type="ORF">SAMN02745116_01385</name>
</gene>
<accession>A0A1T4ND91</accession>
<evidence type="ECO:0000256" key="3">
    <source>
        <dbReference type="ARBA" id="ARBA00022884"/>
    </source>
</evidence>
<evidence type="ECO:0000259" key="5">
    <source>
        <dbReference type="Pfam" id="PF17953"/>
    </source>
</evidence>
<name>A0A1T4ND91_9ENTE</name>
<protein>
    <recommendedName>
        <fullName evidence="2">CRISPR system Cms protein Csm4</fullName>
    </recommendedName>
</protein>
<keyword evidence="3" id="KW-0694">RNA-binding</keyword>
<evidence type="ECO:0000256" key="4">
    <source>
        <dbReference type="ARBA" id="ARBA00023118"/>
    </source>
</evidence>
<dbReference type="NCBIfam" id="TIGR01903">
    <property type="entry name" value="cas5_csm4"/>
    <property type="match status" value="1"/>
</dbReference>
<feature type="domain" description="Csm4 C-terminal" evidence="5">
    <location>
        <begin position="207"/>
        <end position="295"/>
    </location>
</feature>
<dbReference type="GO" id="GO:0003723">
    <property type="term" value="F:RNA binding"/>
    <property type="evidence" value="ECO:0007669"/>
    <property type="project" value="UniProtKB-KW"/>
</dbReference>
<evidence type="ECO:0000256" key="1">
    <source>
        <dbReference type="ARBA" id="ARBA00005772"/>
    </source>
</evidence>
<comment type="similarity">
    <text evidence="1">Belongs to the CRISPR-associated Csm4 family.</text>
</comment>
<organism evidence="6 7">
    <name type="scientific">Pilibacter termitis</name>
    <dbReference type="NCBI Taxonomy" id="263852"/>
    <lineage>
        <taxon>Bacteria</taxon>
        <taxon>Bacillati</taxon>
        <taxon>Bacillota</taxon>
        <taxon>Bacilli</taxon>
        <taxon>Lactobacillales</taxon>
        <taxon>Enterococcaceae</taxon>
        <taxon>Pilibacter</taxon>
    </lineage>
</organism>
<dbReference type="InterPro" id="IPR040932">
    <property type="entry name" value="Csm4_C"/>
</dbReference>
<evidence type="ECO:0000313" key="7">
    <source>
        <dbReference type="Proteomes" id="UP000190328"/>
    </source>
</evidence>
<reference evidence="6 7" key="1">
    <citation type="submission" date="2017-02" db="EMBL/GenBank/DDBJ databases">
        <authorList>
            <person name="Peterson S.W."/>
        </authorList>
    </citation>
    <scope>NUCLEOTIDE SEQUENCE [LARGE SCALE GENOMIC DNA]</scope>
    <source>
        <strain evidence="6 7">ATCC BAA-1030</strain>
    </source>
</reference>
<keyword evidence="4" id="KW-0051">Antiviral defense</keyword>
<sequence>MNLKIYKMQFHNAHFGNGVLSESETTFTSNRLFSALILESKKMGKLEEFLALADREDFVLSDAFPYKGEPFLPKPIGFPDFEDEEKDLEARRKNAKTAKKLKYIPFSLFHEYLNGTDRLEDFVEKQSELFEVVEQTKKGVDPYQVGVSYFGDTQLYFLAPKHELFQELMKSLQYSGLGGKRKSGFGSFELSCEEVSEEFSAILSSKKGGKFVALGNFYPENLTDELLTGAKYLLEKHSGFAFSTEVKETYRKQDAFTFKSGSVFSQDVAGKILDVRPSDFPHAVYHFAKPVWLNLEVSER</sequence>
<dbReference type="AlphaFoldDB" id="A0A1T4ND91"/>
<keyword evidence="7" id="KW-1185">Reference proteome</keyword>
<dbReference type="Pfam" id="PF17953">
    <property type="entry name" value="Csm4_C"/>
    <property type="match status" value="1"/>
</dbReference>
<dbReference type="EMBL" id="FUXI01000014">
    <property type="protein sequence ID" value="SJZ77083.1"/>
    <property type="molecule type" value="Genomic_DNA"/>
</dbReference>
<dbReference type="Proteomes" id="UP000190328">
    <property type="component" value="Unassembled WGS sequence"/>
</dbReference>
<dbReference type="OrthoDB" id="9792564at2"/>
<evidence type="ECO:0000313" key="6">
    <source>
        <dbReference type="EMBL" id="SJZ77083.1"/>
    </source>
</evidence>
<proteinExistence type="inferred from homology"/>
<dbReference type="InterPro" id="IPR005510">
    <property type="entry name" value="Csm4"/>
</dbReference>
<dbReference type="STRING" id="263852.SAMN02745116_01385"/>
<evidence type="ECO:0000256" key="2">
    <source>
        <dbReference type="ARBA" id="ARBA00016109"/>
    </source>
</evidence>
<dbReference type="RefSeq" id="WP_078807320.1">
    <property type="nucleotide sequence ID" value="NZ_FUXI01000014.1"/>
</dbReference>
<dbReference type="GO" id="GO:0051607">
    <property type="term" value="P:defense response to virus"/>
    <property type="evidence" value="ECO:0007669"/>
    <property type="project" value="UniProtKB-KW"/>
</dbReference>